<dbReference type="Proteomes" id="UP000677082">
    <property type="component" value="Unassembled WGS sequence"/>
</dbReference>
<comment type="caution">
    <text evidence="1">The sequence shown here is derived from an EMBL/GenBank/DDBJ whole genome shotgun (WGS) entry which is preliminary data.</text>
</comment>
<organism evidence="1 2">
    <name type="scientific">Paractinoplanes toevensis</name>
    <dbReference type="NCBI Taxonomy" id="571911"/>
    <lineage>
        <taxon>Bacteria</taxon>
        <taxon>Bacillati</taxon>
        <taxon>Actinomycetota</taxon>
        <taxon>Actinomycetes</taxon>
        <taxon>Micromonosporales</taxon>
        <taxon>Micromonosporaceae</taxon>
        <taxon>Paractinoplanes</taxon>
    </lineage>
</organism>
<sequence length="76" mass="8470">MVDFGVEQKESHVLIWNFYCRFLDQFAQSRHLWHTSVNTEGTVRATLGAAQRAVIGGASVVFGVKAALLDTNDRTM</sequence>
<evidence type="ECO:0000313" key="1">
    <source>
        <dbReference type="EMBL" id="GIM93033.1"/>
    </source>
</evidence>
<dbReference type="EMBL" id="BOQN01000062">
    <property type="protein sequence ID" value="GIM93033.1"/>
    <property type="molecule type" value="Genomic_DNA"/>
</dbReference>
<protein>
    <submittedName>
        <fullName evidence="1">Uncharacterized protein</fullName>
    </submittedName>
</protein>
<name>A0A919W6I2_9ACTN</name>
<proteinExistence type="predicted"/>
<gene>
    <name evidence="1" type="ORF">Ato02nite_048260</name>
</gene>
<evidence type="ECO:0000313" key="2">
    <source>
        <dbReference type="Proteomes" id="UP000677082"/>
    </source>
</evidence>
<keyword evidence="2" id="KW-1185">Reference proteome</keyword>
<dbReference type="AlphaFoldDB" id="A0A919W6I2"/>
<accession>A0A919W6I2</accession>
<reference evidence="1 2" key="1">
    <citation type="submission" date="2021-03" db="EMBL/GenBank/DDBJ databases">
        <title>Whole genome shotgun sequence of Actinoplanes toevensis NBRC 105298.</title>
        <authorList>
            <person name="Komaki H."/>
            <person name="Tamura T."/>
        </authorList>
    </citation>
    <scope>NUCLEOTIDE SEQUENCE [LARGE SCALE GENOMIC DNA]</scope>
    <source>
        <strain evidence="1 2">NBRC 105298</strain>
    </source>
</reference>